<gene>
    <name evidence="4" type="primary">LOC100206545</name>
</gene>
<dbReference type="CDD" id="cd01765">
    <property type="entry name" value="FERM_F0_F1"/>
    <property type="match status" value="1"/>
</dbReference>
<dbReference type="SUPFAM" id="SSF50729">
    <property type="entry name" value="PH domain-like"/>
    <property type="match status" value="1"/>
</dbReference>
<feature type="region of interest" description="Disordered" evidence="1">
    <location>
        <begin position="346"/>
        <end position="390"/>
    </location>
</feature>
<dbReference type="SUPFAM" id="SSF54236">
    <property type="entry name" value="Ubiquitin-like"/>
    <property type="match status" value="1"/>
</dbReference>
<dbReference type="Gene3D" id="1.20.80.10">
    <property type="match status" value="1"/>
</dbReference>
<feature type="compositionally biased region" description="Polar residues" evidence="1">
    <location>
        <begin position="346"/>
        <end position="365"/>
    </location>
</feature>
<name>A0ABM4D8U9_HYDVU</name>
<evidence type="ECO:0000313" key="4">
    <source>
        <dbReference type="RefSeq" id="XP_065670765.1"/>
    </source>
</evidence>
<dbReference type="InterPro" id="IPR011993">
    <property type="entry name" value="PH-like_dom_sf"/>
</dbReference>
<feature type="compositionally biased region" description="Acidic residues" evidence="1">
    <location>
        <begin position="1111"/>
        <end position="1127"/>
    </location>
</feature>
<dbReference type="SUPFAM" id="SSF47031">
    <property type="entry name" value="Second domain of FERM"/>
    <property type="match status" value="1"/>
</dbReference>
<dbReference type="PRINTS" id="PR00935">
    <property type="entry name" value="BAND41"/>
</dbReference>
<dbReference type="PROSITE" id="PS00660">
    <property type="entry name" value="FERM_1"/>
    <property type="match status" value="1"/>
</dbReference>
<feature type="region of interest" description="Disordered" evidence="1">
    <location>
        <begin position="1166"/>
        <end position="1201"/>
    </location>
</feature>
<dbReference type="SMART" id="SM00295">
    <property type="entry name" value="B41"/>
    <property type="match status" value="1"/>
</dbReference>
<feature type="compositionally biased region" description="Basic and acidic residues" evidence="1">
    <location>
        <begin position="1190"/>
        <end position="1201"/>
    </location>
</feature>
<dbReference type="InterPro" id="IPR029071">
    <property type="entry name" value="Ubiquitin-like_domsf"/>
</dbReference>
<feature type="region of interest" description="Disordered" evidence="1">
    <location>
        <begin position="1"/>
        <end position="23"/>
    </location>
</feature>
<dbReference type="Proteomes" id="UP001652625">
    <property type="component" value="Chromosome 12"/>
</dbReference>
<dbReference type="PANTHER" id="PTHR23280">
    <property type="entry name" value="4.1 G PROTEIN"/>
    <property type="match status" value="1"/>
</dbReference>
<evidence type="ECO:0000259" key="2">
    <source>
        <dbReference type="PROSITE" id="PS50057"/>
    </source>
</evidence>
<feature type="compositionally biased region" description="Polar residues" evidence="1">
    <location>
        <begin position="1178"/>
        <end position="1189"/>
    </location>
</feature>
<dbReference type="InterPro" id="IPR014847">
    <property type="entry name" value="FA"/>
</dbReference>
<dbReference type="InterPro" id="IPR019748">
    <property type="entry name" value="FERM_central"/>
</dbReference>
<feature type="compositionally biased region" description="Basic and acidic residues" evidence="1">
    <location>
        <begin position="366"/>
        <end position="388"/>
    </location>
</feature>
<feature type="region of interest" description="Disordered" evidence="1">
    <location>
        <begin position="1711"/>
        <end position="1735"/>
    </location>
</feature>
<feature type="region of interest" description="Disordered" evidence="1">
    <location>
        <begin position="1110"/>
        <end position="1137"/>
    </location>
</feature>
<dbReference type="SMART" id="SM01196">
    <property type="entry name" value="FERM_C"/>
    <property type="match status" value="1"/>
</dbReference>
<dbReference type="InterPro" id="IPR014352">
    <property type="entry name" value="FERM/acyl-CoA-bd_prot_sf"/>
</dbReference>
<keyword evidence="3" id="KW-1185">Reference proteome</keyword>
<evidence type="ECO:0000256" key="1">
    <source>
        <dbReference type="SAM" id="MobiDB-lite"/>
    </source>
</evidence>
<dbReference type="InterPro" id="IPR000299">
    <property type="entry name" value="FERM_domain"/>
</dbReference>
<proteinExistence type="predicted"/>
<dbReference type="InterPro" id="IPR018980">
    <property type="entry name" value="FERM_PH-like_C"/>
</dbReference>
<feature type="region of interest" description="Disordered" evidence="1">
    <location>
        <begin position="1307"/>
        <end position="1326"/>
    </location>
</feature>
<dbReference type="Gene3D" id="3.10.20.90">
    <property type="entry name" value="Phosphatidylinositol 3-kinase Catalytic Subunit, Chain A, domain 1"/>
    <property type="match status" value="1"/>
</dbReference>
<reference evidence="4" key="1">
    <citation type="submission" date="2025-08" db="UniProtKB">
        <authorList>
            <consortium name="RefSeq"/>
        </authorList>
    </citation>
    <scope>IDENTIFICATION</scope>
</reference>
<accession>A0ABM4D8U9</accession>
<dbReference type="InterPro" id="IPR035963">
    <property type="entry name" value="FERM_2"/>
</dbReference>
<dbReference type="Gene3D" id="2.30.29.30">
    <property type="entry name" value="Pleckstrin-homology domain (PH domain)/Phosphotyrosine-binding domain (PTB)"/>
    <property type="match status" value="1"/>
</dbReference>
<dbReference type="PANTHER" id="PTHR23280:SF34">
    <property type="entry name" value="FERM DOMAIN CONTAINING 7"/>
    <property type="match status" value="1"/>
</dbReference>
<dbReference type="CDD" id="cd14473">
    <property type="entry name" value="FERM_B-lobe"/>
    <property type="match status" value="1"/>
</dbReference>
<evidence type="ECO:0000313" key="3">
    <source>
        <dbReference type="Proteomes" id="UP001652625"/>
    </source>
</evidence>
<feature type="compositionally biased region" description="Basic and acidic residues" evidence="1">
    <location>
        <begin position="10"/>
        <end position="23"/>
    </location>
</feature>
<dbReference type="RefSeq" id="XP_065670765.1">
    <property type="nucleotide sequence ID" value="XM_065814693.1"/>
</dbReference>
<dbReference type="InterPro" id="IPR018979">
    <property type="entry name" value="FERM_N"/>
</dbReference>
<dbReference type="InterPro" id="IPR019749">
    <property type="entry name" value="Band_41_domain"/>
</dbReference>
<dbReference type="Pfam" id="PF00373">
    <property type="entry name" value="FERM_M"/>
    <property type="match status" value="1"/>
</dbReference>
<protein>
    <submittedName>
        <fullName evidence="4">Uncharacterized protein LOC100206545 isoform X4</fullName>
    </submittedName>
</protein>
<dbReference type="GeneID" id="100206545"/>
<dbReference type="InterPro" id="IPR019747">
    <property type="entry name" value="FERM_CS"/>
</dbReference>
<dbReference type="PROSITE" id="PS50057">
    <property type="entry name" value="FERM_3"/>
    <property type="match status" value="1"/>
</dbReference>
<organism evidence="3 4">
    <name type="scientific">Hydra vulgaris</name>
    <name type="common">Hydra</name>
    <name type="synonym">Hydra attenuata</name>
    <dbReference type="NCBI Taxonomy" id="6087"/>
    <lineage>
        <taxon>Eukaryota</taxon>
        <taxon>Metazoa</taxon>
        <taxon>Cnidaria</taxon>
        <taxon>Hydrozoa</taxon>
        <taxon>Hydroidolina</taxon>
        <taxon>Anthoathecata</taxon>
        <taxon>Aplanulata</taxon>
        <taxon>Hydridae</taxon>
        <taxon>Hydra</taxon>
    </lineage>
</organism>
<dbReference type="Pfam" id="PF09379">
    <property type="entry name" value="FERM_N"/>
    <property type="match status" value="1"/>
</dbReference>
<sequence>MAFGASSETDGPKESKRKKVDNNDKKKVKLSQYACKVFCLDGSEISSNVDKSSKGEVLFNNVVATLSITQKEYMGLLFFNETGVKCWLDIHKEMKHQIGDADAKFYFRIKFYEPEPTRIYDEFTRYLLYLQLRDDFVNGRLLVSQSTYAILGSYTLQAEVGDFNFSDAKRDYLRNYQFSPNDDEWILDRVYNLHKDRCGQSPAQAELNFLEIAKKVPKYGVDMHHAYVDLKPVEVGVAALGINIYEGENRKNILQWQSIDVLSYKKRKMTVKLKQGLGDEDNKKKPKSLYCFLFDSAKLCKQCYKSCVEYHTFFRLTHPDSPRKKTDKLKPGSSFRYSDRTLYQLRQRSATENSSNRRFNRTPSIKSKDKNEKLEPQKNDSRNEDKEVSSVLDVQVQYEEVDIDSENYNDRDFDPKEWEIVDKVCANGVLKKICRRKIPLKYDQAFQEHQQDKKETFEIEYIPLQYEEIEFDKQILNHHIYDPLEWQEVEKKFPDGEVKYFLRKNIVVQIKKFVIENNKKYEVLEELPLHEEDIVNYEEVLYNDHDSYDKKEWEIVEKPFPDGTKKLIRRKTLSITPQRFVTKKDGEKFNVFDNIPVVNQVSSSEFEASSKDIELNDTNPESLQYNANEWEVVKQYYPDGSKKTIRRPRNAKAIKQSKILVKENANEIISDANVVFVEEISPKVKDRNKVIPEEGSFVKKEEIKKSLTAISTKPFVFEPFIKEECPYEDDPVEYEEVDIDPNNPESLAFDLTVWEVIERKMPDGKIKKVRRRVVIVKKKNVNDFEKEITSKETKEIPVEENLIEDKNVYQEYGENDDEEEEECAEPVLVEEGPLQYEEFEIIENQPNNIDIDPSDWEIVQKENDKGEIRKCYRRMIGIKTIKMQKITHNSIGVVSNKFNDTSAPILVEEIPVEYEEFPLDNSDLYDPKDWEIVEKTQPNMQIKRCRRRIIVKPLSKNKFFLHPDGNIEPVSCENLKEDGPLLFYLKPHQDLTPVQPNEEVVAHTANSTTIKVCQQFVATKQVKAFRIFIHADGSRDIEQISQNAPSIEEELSVKCEEVDETESTPLNNNEWQSAEVLSSSGVVKKIRRRILPLTLKKKVFLIRPNGNKEEVCDDSVEQDSEWEEIMESDPAPSHLNPNEWQIEDRLQPDGSIKRFKCRIKVTSEKKVPEIKSREAPNVSVTPQKQSFQKNDADKNSEEDPKQWEVIQSLGHGSVNIRVRQRPVVSVSSYRNNDDSESDVNESMDDILSQMNDLSKSLAEDDTKAESDFNSSLTISINKKEHFDKQNELIDKEKINLEERQRINLEERQDNDQDWKENQKAKVKEEEMREANKVELSSLFNLPDIDDESFNDSYKNDRYNDNEVSEDFSNNTKVIFSINMSKLENKTHRNSYKSDSFLLDRKHSSLESDVSSVDEPETRYVVTRQDQADYRQPLESGPHTEILYTVTDVSNVEQGRGGFVKAVREKHENIASVEKKSYRLSLTNKDLAKVHHSDLPKGHVPTKTMSFKENADTVIITYNPPSVDVKATIVRPASSELPDEENLIINKKVSEESCLPNDFIESSDVPVVDTHSVVFMEPADVERKICLEDVLLETKTLQIQDNDTQLSPQNVQIITRVLPTEVITQTIVYEADHSLSQDELDGLLDKQTITSTTVTTTVQKISGETVTHETGYQFENVPENAIEKAIHSALFRANNCIENNETGFVVTEEGKIKEEERSGIDDEMDKTSGPNGECCE</sequence>
<dbReference type="Pfam" id="PF09380">
    <property type="entry name" value="FERM_C"/>
    <property type="match status" value="1"/>
</dbReference>
<dbReference type="SMART" id="SM01195">
    <property type="entry name" value="FA"/>
    <property type="match status" value="1"/>
</dbReference>
<feature type="domain" description="FERM" evidence="2">
    <location>
        <begin position="33"/>
        <end position="318"/>
    </location>
</feature>